<evidence type="ECO:0000256" key="4">
    <source>
        <dbReference type="ARBA" id="ARBA00023012"/>
    </source>
</evidence>
<dbReference type="Pfam" id="PF12833">
    <property type="entry name" value="HTH_18"/>
    <property type="match status" value="1"/>
</dbReference>
<dbReference type="SUPFAM" id="SSF52172">
    <property type="entry name" value="CheY-like"/>
    <property type="match status" value="1"/>
</dbReference>
<dbReference type="InterPro" id="IPR011006">
    <property type="entry name" value="CheY-like_superfamily"/>
</dbReference>
<dbReference type="CDD" id="cd17536">
    <property type="entry name" value="REC_YesN-like"/>
    <property type="match status" value="1"/>
</dbReference>
<protein>
    <submittedName>
        <fullName evidence="11">Chemotaxis protein CheY</fullName>
    </submittedName>
</protein>
<dbReference type="EMBL" id="LITU01000053">
    <property type="protein sequence ID" value="KOY16372.1"/>
    <property type="molecule type" value="Genomic_DNA"/>
</dbReference>
<dbReference type="Proteomes" id="UP000037688">
    <property type="component" value="Unassembled WGS sequence"/>
</dbReference>
<evidence type="ECO:0000256" key="5">
    <source>
        <dbReference type="ARBA" id="ARBA00023015"/>
    </source>
</evidence>
<dbReference type="PANTHER" id="PTHR42713">
    <property type="entry name" value="HISTIDINE KINASE-RELATED"/>
    <property type="match status" value="1"/>
</dbReference>
<dbReference type="Gene3D" id="3.40.50.2300">
    <property type="match status" value="1"/>
</dbReference>
<dbReference type="Pfam" id="PF00072">
    <property type="entry name" value="Response_reg"/>
    <property type="match status" value="1"/>
</dbReference>
<sequence length="508" mass="57825">MMNVLLVDDEPWVLEGMRTMVNWDKYGFRICGEAENGNAAWAMIKVLHPDLVFTDIHMPSVSGLELIDRSMHELTKPPRFVILSGYDSFEYAKTALEQRVEDYLLKPIDEVEIETILEQMGRKIQEEHASEEMHQRERALYVNCLFNRLLQGENSSDLEAEVEGMLVMEGHENMACLLFEIDTGKEDVQARVRDLAEAHWSEPFTDAEGRIGVFAAEMKGSLELLETLGERLFEIYSAQTSIIVAFGQHSGGAGAMRTAYDKALSALKWKRYQKKSGIVHYQDLPLNEGKASVNQKALTNLLQTILSAEQDRLEGEVLALLINPASGLPMSDVEYVRVQLLALEMGVLKQLKELEGDVDSFKQHIQNTLGGITGIGSYPELREYALILSLNALKVLQEQRKEKECSTIFRVVQYVNQEFREKLQLQELAQKFHMNANYLGQAFKQQTGKAFREYLNDKRIEEAKRLLRQSRFSIADVAVNSGYPNADYFVSQFKRMTGMAPSAYRKQQ</sequence>
<keyword evidence="12" id="KW-1185">Reference proteome</keyword>
<evidence type="ECO:0000256" key="2">
    <source>
        <dbReference type="ARBA" id="ARBA00022490"/>
    </source>
</evidence>
<dbReference type="InterPro" id="IPR020449">
    <property type="entry name" value="Tscrpt_reg_AraC-type_HTH"/>
</dbReference>
<dbReference type="InterPro" id="IPR001789">
    <property type="entry name" value="Sig_transdc_resp-reg_receiver"/>
</dbReference>
<evidence type="ECO:0000256" key="6">
    <source>
        <dbReference type="ARBA" id="ARBA00023125"/>
    </source>
</evidence>
<dbReference type="SUPFAM" id="SSF46689">
    <property type="entry name" value="Homeodomain-like"/>
    <property type="match status" value="2"/>
</dbReference>
<dbReference type="GO" id="GO:0003700">
    <property type="term" value="F:DNA-binding transcription factor activity"/>
    <property type="evidence" value="ECO:0007669"/>
    <property type="project" value="InterPro"/>
</dbReference>
<evidence type="ECO:0000256" key="7">
    <source>
        <dbReference type="ARBA" id="ARBA00023163"/>
    </source>
</evidence>
<comment type="caution">
    <text evidence="11">The sequence shown here is derived from an EMBL/GenBank/DDBJ whole genome shotgun (WGS) entry which is preliminary data.</text>
</comment>
<gene>
    <name evidence="11" type="ORF">AMS66_10900</name>
</gene>
<keyword evidence="2" id="KW-0963">Cytoplasm</keyword>
<evidence type="ECO:0000256" key="3">
    <source>
        <dbReference type="ARBA" id="ARBA00022553"/>
    </source>
</evidence>
<organism evidence="11 12">
    <name type="scientific">Paenibacillus xylanivorans</name>
    <dbReference type="NCBI Taxonomy" id="1705561"/>
    <lineage>
        <taxon>Bacteria</taxon>
        <taxon>Bacillati</taxon>
        <taxon>Bacillota</taxon>
        <taxon>Bacilli</taxon>
        <taxon>Bacillales</taxon>
        <taxon>Paenibacillaceae</taxon>
        <taxon>Paenibacillus</taxon>
    </lineage>
</organism>
<proteinExistence type="predicted"/>
<dbReference type="PATRIC" id="fig|1705561.3.peg.2043"/>
<dbReference type="RefSeq" id="WP_053780814.1">
    <property type="nucleotide sequence ID" value="NZ_LITU01000053.1"/>
</dbReference>
<feature type="modified residue" description="4-aspartylphosphate" evidence="8">
    <location>
        <position position="55"/>
    </location>
</feature>
<dbReference type="Gene3D" id="1.10.10.60">
    <property type="entry name" value="Homeodomain-like"/>
    <property type="match status" value="2"/>
</dbReference>
<dbReference type="GO" id="GO:0043565">
    <property type="term" value="F:sequence-specific DNA binding"/>
    <property type="evidence" value="ECO:0007669"/>
    <property type="project" value="InterPro"/>
</dbReference>
<comment type="subcellular location">
    <subcellularLocation>
        <location evidence="1">Cytoplasm</location>
    </subcellularLocation>
</comment>
<name>A0A0M9BR13_9BACL</name>
<dbReference type="PANTHER" id="PTHR42713:SF3">
    <property type="entry name" value="TRANSCRIPTIONAL REGULATORY PROTEIN HPTR"/>
    <property type="match status" value="1"/>
</dbReference>
<dbReference type="SMART" id="SM00448">
    <property type="entry name" value="REC"/>
    <property type="match status" value="1"/>
</dbReference>
<dbReference type="GO" id="GO:0000160">
    <property type="term" value="P:phosphorelay signal transduction system"/>
    <property type="evidence" value="ECO:0007669"/>
    <property type="project" value="UniProtKB-KW"/>
</dbReference>
<dbReference type="InterPro" id="IPR018062">
    <property type="entry name" value="HTH_AraC-typ_CS"/>
</dbReference>
<feature type="domain" description="HTH araC/xylS-type" evidence="9">
    <location>
        <begin position="409"/>
        <end position="507"/>
    </location>
</feature>
<evidence type="ECO:0000313" key="11">
    <source>
        <dbReference type="EMBL" id="KOY16372.1"/>
    </source>
</evidence>
<evidence type="ECO:0000313" key="12">
    <source>
        <dbReference type="Proteomes" id="UP000037688"/>
    </source>
</evidence>
<feature type="domain" description="Response regulatory" evidence="10">
    <location>
        <begin position="3"/>
        <end position="121"/>
    </location>
</feature>
<dbReference type="PRINTS" id="PR00032">
    <property type="entry name" value="HTHARAC"/>
</dbReference>
<dbReference type="AlphaFoldDB" id="A0A0M9BR13"/>
<dbReference type="GO" id="GO:0005737">
    <property type="term" value="C:cytoplasm"/>
    <property type="evidence" value="ECO:0007669"/>
    <property type="project" value="UniProtKB-SubCell"/>
</dbReference>
<evidence type="ECO:0000259" key="9">
    <source>
        <dbReference type="PROSITE" id="PS01124"/>
    </source>
</evidence>
<dbReference type="PROSITE" id="PS50110">
    <property type="entry name" value="RESPONSE_REGULATORY"/>
    <property type="match status" value="1"/>
</dbReference>
<keyword evidence="5" id="KW-0805">Transcription regulation</keyword>
<dbReference type="OrthoDB" id="342399at2"/>
<evidence type="ECO:0000256" key="1">
    <source>
        <dbReference type="ARBA" id="ARBA00004496"/>
    </source>
</evidence>
<dbReference type="InterPro" id="IPR018060">
    <property type="entry name" value="HTH_AraC"/>
</dbReference>
<dbReference type="PROSITE" id="PS01124">
    <property type="entry name" value="HTH_ARAC_FAMILY_2"/>
    <property type="match status" value="1"/>
</dbReference>
<keyword evidence="7" id="KW-0804">Transcription</keyword>
<dbReference type="InterPro" id="IPR051552">
    <property type="entry name" value="HptR"/>
</dbReference>
<keyword evidence="4" id="KW-0902">Two-component regulatory system</keyword>
<keyword evidence="3 8" id="KW-0597">Phosphoprotein</keyword>
<evidence type="ECO:0000256" key="8">
    <source>
        <dbReference type="PROSITE-ProRule" id="PRU00169"/>
    </source>
</evidence>
<accession>A0A0M9BR13</accession>
<evidence type="ECO:0000259" key="10">
    <source>
        <dbReference type="PROSITE" id="PS50110"/>
    </source>
</evidence>
<reference evidence="11 12" key="1">
    <citation type="submission" date="2015-08" db="EMBL/GenBank/DDBJ databases">
        <title>Draft genome sequence of cellulolytic and xylanolytic Paenibacillus sp. A59, isolated from a decaying forest soil from Patagonia, Argentina.</title>
        <authorList>
            <person name="Ghio S."/>
            <person name="Caceres A.M."/>
            <person name="Talia P."/>
            <person name="Grasso D."/>
            <person name="Campos E."/>
        </authorList>
    </citation>
    <scope>NUCLEOTIDE SEQUENCE [LARGE SCALE GENOMIC DNA]</scope>
    <source>
        <strain evidence="11 12">A59</strain>
    </source>
</reference>
<dbReference type="InterPro" id="IPR009057">
    <property type="entry name" value="Homeodomain-like_sf"/>
</dbReference>
<dbReference type="PROSITE" id="PS00041">
    <property type="entry name" value="HTH_ARAC_FAMILY_1"/>
    <property type="match status" value="1"/>
</dbReference>
<dbReference type="SMART" id="SM00342">
    <property type="entry name" value="HTH_ARAC"/>
    <property type="match status" value="1"/>
</dbReference>
<keyword evidence="6" id="KW-0238">DNA-binding</keyword>